<dbReference type="NCBIfam" id="TIGR01796">
    <property type="entry name" value="CM_mono_aroH"/>
    <property type="match status" value="1"/>
</dbReference>
<comment type="catalytic activity">
    <reaction evidence="2">
        <text>chorismate = prephenate</text>
        <dbReference type="Rhea" id="RHEA:13897"/>
        <dbReference type="ChEBI" id="CHEBI:29748"/>
        <dbReference type="ChEBI" id="CHEBI:29934"/>
        <dbReference type="EC" id="5.4.99.5"/>
    </reaction>
</comment>
<organism evidence="3 4">
    <name type="scientific">Tepidiforma bonchosmolovskayae</name>
    <dbReference type="NCBI Taxonomy" id="2601677"/>
    <lineage>
        <taxon>Bacteria</taxon>
        <taxon>Bacillati</taxon>
        <taxon>Chloroflexota</taxon>
        <taxon>Tepidiformia</taxon>
        <taxon>Tepidiformales</taxon>
        <taxon>Tepidiformaceae</taxon>
        <taxon>Tepidiforma</taxon>
    </lineage>
</organism>
<name>A0ABX6C1V3_9CHLR</name>
<evidence type="ECO:0000256" key="1">
    <source>
        <dbReference type="NCBIfam" id="TIGR01796"/>
    </source>
</evidence>
<dbReference type="RefSeq" id="WP_158066193.1">
    <property type="nucleotide sequence ID" value="NZ_CP042829.1"/>
</dbReference>
<keyword evidence="2" id="KW-0028">Amino-acid biosynthesis</keyword>
<gene>
    <name evidence="3" type="primary">aroH</name>
    <name evidence="3" type="ORF">Tbon_02785</name>
</gene>
<dbReference type="CDD" id="cd02185">
    <property type="entry name" value="AroH"/>
    <property type="match status" value="1"/>
</dbReference>
<dbReference type="SUPFAM" id="SSF55298">
    <property type="entry name" value="YjgF-like"/>
    <property type="match status" value="1"/>
</dbReference>
<keyword evidence="2 3" id="KW-0413">Isomerase</keyword>
<dbReference type="Pfam" id="PF07736">
    <property type="entry name" value="CM_1"/>
    <property type="match status" value="1"/>
</dbReference>
<reference evidence="3 4" key="1">
    <citation type="submission" date="2019-10" db="EMBL/GenBank/DDBJ databases">
        <title>Thermopilla bonchosmolovskayae gen. nov., sp. nov., a moderately thermophilic Chloroflexi bacterium from a Chukotka hot spring (Arctic, Russia), representing a novel classis Thermopillaia, which include previously uncultivated lineage OLB14.</title>
        <authorList>
            <person name="Kochetkova T.V."/>
            <person name="Zayulina K.S."/>
            <person name="Zhigarkov V.S."/>
            <person name="Minaev N.V."/>
            <person name="Novikov A."/>
            <person name="Toshchakov S.V."/>
            <person name="Elcheninov A.G."/>
            <person name="Kublanov I.V."/>
        </authorList>
    </citation>
    <scope>NUCLEOTIDE SEQUENCE [LARGE SCALE GENOMIC DNA]</scope>
    <source>
        <strain evidence="3 4">3753O</strain>
    </source>
</reference>
<dbReference type="PANTHER" id="PTHR21164">
    <property type="entry name" value="CHORISMATE MUTASE"/>
    <property type="match status" value="1"/>
</dbReference>
<accession>A0ABX6C1V3</accession>
<protein>
    <recommendedName>
        <fullName evidence="1 2">chorismate mutase</fullName>
        <ecNumber evidence="1 2">5.4.99.5</ecNumber>
    </recommendedName>
</protein>
<dbReference type="Proteomes" id="UP000326331">
    <property type="component" value="Chromosome"/>
</dbReference>
<keyword evidence="2" id="KW-0057">Aromatic amino acid biosynthesis</keyword>
<dbReference type="PROSITE" id="PS51167">
    <property type="entry name" value="CHORISMATE_MUT_1"/>
    <property type="match status" value="1"/>
</dbReference>
<keyword evidence="4" id="KW-1185">Reference proteome</keyword>
<dbReference type="EMBL" id="CP042829">
    <property type="protein sequence ID" value="QFG02260.1"/>
    <property type="molecule type" value="Genomic_DNA"/>
</dbReference>
<dbReference type="PANTHER" id="PTHR21164:SF0">
    <property type="entry name" value="CHORISMATE MUTASE AROH"/>
    <property type="match status" value="1"/>
</dbReference>
<proteinExistence type="predicted"/>
<dbReference type="PIRSF" id="PIRSF005965">
    <property type="entry name" value="Chor_mut_AroH"/>
    <property type="match status" value="1"/>
</dbReference>
<dbReference type="InterPro" id="IPR035959">
    <property type="entry name" value="RutC-like_sf"/>
</dbReference>
<dbReference type="Gene3D" id="3.30.1330.40">
    <property type="entry name" value="RutC-like"/>
    <property type="match status" value="1"/>
</dbReference>
<evidence type="ECO:0000313" key="3">
    <source>
        <dbReference type="EMBL" id="QFG02260.1"/>
    </source>
</evidence>
<sequence length="123" mass="14009">MPVRGVRGATTVDRNQKEEILERTRELLIHMVEANGIRTEDIASAWLTTTPDVYAEFPAVAARQLGWTLVPLMQSHEMSVPGMLPRCIRVLLHWNTDKAQSEIRHIYLREAARLRPDLASNLP</sequence>
<evidence type="ECO:0000256" key="2">
    <source>
        <dbReference type="PROSITE-ProRule" id="PRU00514"/>
    </source>
</evidence>
<dbReference type="GO" id="GO:0004106">
    <property type="term" value="F:chorismate mutase activity"/>
    <property type="evidence" value="ECO:0007669"/>
    <property type="project" value="UniProtKB-EC"/>
</dbReference>
<dbReference type="EC" id="5.4.99.5" evidence="1 2"/>
<evidence type="ECO:0000313" key="4">
    <source>
        <dbReference type="Proteomes" id="UP000326331"/>
    </source>
</evidence>
<dbReference type="InterPro" id="IPR008243">
    <property type="entry name" value="Chorismate_mutase_AroH"/>
</dbReference>